<accession>A0AAV7TUY5</accession>
<dbReference type="Proteomes" id="UP001066276">
    <property type="component" value="Chromosome 3_2"/>
</dbReference>
<gene>
    <name evidence="1" type="ORF">NDU88_005683</name>
</gene>
<protein>
    <submittedName>
        <fullName evidence="1">Uncharacterized protein</fullName>
    </submittedName>
</protein>
<organism evidence="1 2">
    <name type="scientific">Pleurodeles waltl</name>
    <name type="common">Iberian ribbed newt</name>
    <dbReference type="NCBI Taxonomy" id="8319"/>
    <lineage>
        <taxon>Eukaryota</taxon>
        <taxon>Metazoa</taxon>
        <taxon>Chordata</taxon>
        <taxon>Craniata</taxon>
        <taxon>Vertebrata</taxon>
        <taxon>Euteleostomi</taxon>
        <taxon>Amphibia</taxon>
        <taxon>Batrachia</taxon>
        <taxon>Caudata</taxon>
        <taxon>Salamandroidea</taxon>
        <taxon>Salamandridae</taxon>
        <taxon>Pleurodelinae</taxon>
        <taxon>Pleurodeles</taxon>
    </lineage>
</organism>
<comment type="caution">
    <text evidence="1">The sequence shown here is derived from an EMBL/GenBank/DDBJ whole genome shotgun (WGS) entry which is preliminary data.</text>
</comment>
<evidence type="ECO:0000313" key="1">
    <source>
        <dbReference type="EMBL" id="KAJ1180462.1"/>
    </source>
</evidence>
<reference evidence="1" key="1">
    <citation type="journal article" date="2022" name="bioRxiv">
        <title>Sequencing and chromosome-scale assembly of the giantPleurodeles waltlgenome.</title>
        <authorList>
            <person name="Brown T."/>
            <person name="Elewa A."/>
            <person name="Iarovenko S."/>
            <person name="Subramanian E."/>
            <person name="Araus A.J."/>
            <person name="Petzold A."/>
            <person name="Susuki M."/>
            <person name="Suzuki K.-i.T."/>
            <person name="Hayashi T."/>
            <person name="Toyoda A."/>
            <person name="Oliveira C."/>
            <person name="Osipova E."/>
            <person name="Leigh N.D."/>
            <person name="Simon A."/>
            <person name="Yun M.H."/>
        </authorList>
    </citation>
    <scope>NUCLEOTIDE SEQUENCE</scope>
    <source>
        <strain evidence="1">20211129_DDA</strain>
        <tissue evidence="1">Liver</tissue>
    </source>
</reference>
<sequence length="95" mass="11141">MSHSPWGPQREECAARCGHNQAPQTHGRTLRLWRERYASRTTFQLSPQRRALGLQREGAERCMPLGSPRLSRLSWRPSCVRFRFRATQTLITIHR</sequence>
<name>A0AAV7TUY5_PLEWA</name>
<evidence type="ECO:0000313" key="2">
    <source>
        <dbReference type="Proteomes" id="UP001066276"/>
    </source>
</evidence>
<dbReference type="EMBL" id="JANPWB010000006">
    <property type="protein sequence ID" value="KAJ1180462.1"/>
    <property type="molecule type" value="Genomic_DNA"/>
</dbReference>
<proteinExistence type="predicted"/>
<dbReference type="AlphaFoldDB" id="A0AAV7TUY5"/>
<keyword evidence="2" id="KW-1185">Reference proteome</keyword>